<evidence type="ECO:0000313" key="3">
    <source>
        <dbReference type="Proteomes" id="UP000694570"/>
    </source>
</evidence>
<sequence>KGQDGISVEPRQRNMEREVENHQKKSLFSHCSGGQKSKIEVSAGHHAPPEAPGENSSLPSPASSGSRLGHSQLTVY</sequence>
<dbReference type="Proteomes" id="UP000694570">
    <property type="component" value="Unplaced"/>
</dbReference>
<name>A0A8D1C1A4_PIG</name>
<protein>
    <submittedName>
        <fullName evidence="2">Uncharacterized protein</fullName>
    </submittedName>
</protein>
<feature type="compositionally biased region" description="Low complexity" evidence="1">
    <location>
        <begin position="56"/>
        <end position="69"/>
    </location>
</feature>
<accession>A0A8D1C1A4</accession>
<organism evidence="2 3">
    <name type="scientific">Sus scrofa</name>
    <name type="common">Pig</name>
    <dbReference type="NCBI Taxonomy" id="9823"/>
    <lineage>
        <taxon>Eukaryota</taxon>
        <taxon>Metazoa</taxon>
        <taxon>Chordata</taxon>
        <taxon>Craniata</taxon>
        <taxon>Vertebrata</taxon>
        <taxon>Euteleostomi</taxon>
        <taxon>Mammalia</taxon>
        <taxon>Eutheria</taxon>
        <taxon>Laurasiatheria</taxon>
        <taxon>Artiodactyla</taxon>
        <taxon>Suina</taxon>
        <taxon>Suidae</taxon>
        <taxon>Sus</taxon>
    </lineage>
</organism>
<dbReference type="Ensembl" id="ENSSSCT00030023080.1">
    <property type="protein sequence ID" value="ENSSSCP00030010360.1"/>
    <property type="gene ID" value="ENSSSCG00030016689.1"/>
</dbReference>
<reference evidence="2" key="1">
    <citation type="submission" date="2025-08" db="UniProtKB">
        <authorList>
            <consortium name="Ensembl"/>
        </authorList>
    </citation>
    <scope>IDENTIFICATION</scope>
</reference>
<proteinExistence type="predicted"/>
<evidence type="ECO:0000256" key="1">
    <source>
        <dbReference type="SAM" id="MobiDB-lite"/>
    </source>
</evidence>
<feature type="compositionally biased region" description="Basic and acidic residues" evidence="1">
    <location>
        <begin position="10"/>
        <end position="23"/>
    </location>
</feature>
<evidence type="ECO:0000313" key="2">
    <source>
        <dbReference type="Ensembl" id="ENSSSCP00030010360.1"/>
    </source>
</evidence>
<dbReference type="AlphaFoldDB" id="A0A8D1C1A4"/>
<feature type="region of interest" description="Disordered" evidence="1">
    <location>
        <begin position="1"/>
        <end position="76"/>
    </location>
</feature>